<dbReference type="RefSeq" id="WP_164467931.1">
    <property type="nucleotide sequence ID" value="NZ_CP125669.1"/>
</dbReference>
<dbReference type="EMBL" id="CP125669">
    <property type="protein sequence ID" value="WHP06763.1"/>
    <property type="molecule type" value="Genomic_DNA"/>
</dbReference>
<keyword evidence="2" id="KW-1185">Reference proteome</keyword>
<reference evidence="1 2" key="1">
    <citation type="submission" date="2023-05" db="EMBL/GenBank/DDBJ databases">
        <title>The complete genome of Acinetobacter sp. nov KCTC 92772.</title>
        <authorList>
            <person name="Zhou G."/>
        </authorList>
    </citation>
    <scope>NUCLEOTIDE SEQUENCE [LARGE SCALE GENOMIC DNA]</scope>
    <source>
        <strain evidence="1 2">KCTC 92772</strain>
    </source>
</reference>
<evidence type="ECO:0000313" key="1">
    <source>
        <dbReference type="EMBL" id="WHP06763.1"/>
    </source>
</evidence>
<gene>
    <name evidence="1" type="ORF">QLH32_04640</name>
</gene>
<sequence>MTKRYKALKPVGPWSKGDTIGDLPKVQIEKLLSDGLIIEVKTEPKLTKEVKANG</sequence>
<protein>
    <submittedName>
        <fullName evidence="1">Uncharacterized protein</fullName>
    </submittedName>
</protein>
<proteinExistence type="predicted"/>
<organism evidence="1 2">
    <name type="scientific">Acinetobacter corruptisaponis</name>
    <dbReference type="NCBI Taxonomy" id="3045147"/>
    <lineage>
        <taxon>Bacteria</taxon>
        <taxon>Pseudomonadati</taxon>
        <taxon>Pseudomonadota</taxon>
        <taxon>Gammaproteobacteria</taxon>
        <taxon>Moraxellales</taxon>
        <taxon>Moraxellaceae</taxon>
        <taxon>Acinetobacter</taxon>
    </lineage>
</organism>
<accession>A0ABY8S4Y7</accession>
<name>A0ABY8S4Y7_9GAMM</name>
<evidence type="ECO:0000313" key="2">
    <source>
        <dbReference type="Proteomes" id="UP001229836"/>
    </source>
</evidence>
<dbReference type="Proteomes" id="UP001229836">
    <property type="component" value="Chromosome"/>
</dbReference>